<evidence type="ECO:0000256" key="1">
    <source>
        <dbReference type="SAM" id="SignalP"/>
    </source>
</evidence>
<evidence type="ECO:0000313" key="2">
    <source>
        <dbReference type="EMBL" id="KAJ7702360.1"/>
    </source>
</evidence>
<reference evidence="2" key="1">
    <citation type="submission" date="2023-03" db="EMBL/GenBank/DDBJ databases">
        <title>Massive genome expansion in bonnet fungi (Mycena s.s.) driven by repeated elements and novel gene families across ecological guilds.</title>
        <authorList>
            <consortium name="Lawrence Berkeley National Laboratory"/>
            <person name="Harder C.B."/>
            <person name="Miyauchi S."/>
            <person name="Viragh M."/>
            <person name="Kuo A."/>
            <person name="Thoen E."/>
            <person name="Andreopoulos B."/>
            <person name="Lu D."/>
            <person name="Skrede I."/>
            <person name="Drula E."/>
            <person name="Henrissat B."/>
            <person name="Morin E."/>
            <person name="Kohler A."/>
            <person name="Barry K."/>
            <person name="LaButti K."/>
            <person name="Morin E."/>
            <person name="Salamov A."/>
            <person name="Lipzen A."/>
            <person name="Mereny Z."/>
            <person name="Hegedus B."/>
            <person name="Baldrian P."/>
            <person name="Stursova M."/>
            <person name="Weitz H."/>
            <person name="Taylor A."/>
            <person name="Grigoriev I.V."/>
            <person name="Nagy L.G."/>
            <person name="Martin F."/>
            <person name="Kauserud H."/>
        </authorList>
    </citation>
    <scope>NUCLEOTIDE SEQUENCE</scope>
    <source>
        <strain evidence="2">CBHHK067</strain>
    </source>
</reference>
<organism evidence="2 3">
    <name type="scientific">Mycena rosella</name>
    <name type="common">Pink bonnet</name>
    <name type="synonym">Agaricus rosellus</name>
    <dbReference type="NCBI Taxonomy" id="1033263"/>
    <lineage>
        <taxon>Eukaryota</taxon>
        <taxon>Fungi</taxon>
        <taxon>Dikarya</taxon>
        <taxon>Basidiomycota</taxon>
        <taxon>Agaricomycotina</taxon>
        <taxon>Agaricomycetes</taxon>
        <taxon>Agaricomycetidae</taxon>
        <taxon>Agaricales</taxon>
        <taxon>Marasmiineae</taxon>
        <taxon>Mycenaceae</taxon>
        <taxon>Mycena</taxon>
    </lineage>
</organism>
<evidence type="ECO:0000313" key="3">
    <source>
        <dbReference type="Proteomes" id="UP001221757"/>
    </source>
</evidence>
<proteinExistence type="predicted"/>
<keyword evidence="1" id="KW-0732">Signal</keyword>
<evidence type="ECO:0008006" key="4">
    <source>
        <dbReference type="Google" id="ProtNLM"/>
    </source>
</evidence>
<dbReference type="AlphaFoldDB" id="A0AAD7DXX9"/>
<accession>A0AAD7DXX9</accession>
<keyword evidence="3" id="KW-1185">Reference proteome</keyword>
<feature type="chain" id="PRO_5041986337" description="Secreted protein" evidence="1">
    <location>
        <begin position="24"/>
        <end position="140"/>
    </location>
</feature>
<gene>
    <name evidence="2" type="ORF">B0H17DRAFT_1043912</name>
</gene>
<name>A0AAD7DXX9_MYCRO</name>
<protein>
    <recommendedName>
        <fullName evidence="4">Secreted protein</fullName>
    </recommendedName>
</protein>
<sequence>MVERYKAVQVELLVLVLCVVGVGVDVAVVESDVATRERCRRRGCLATRTPRTGPHLVANARRRRPAGVKPDNHLRRNCRTLCDMCSAIRVRTKGALVGNCEGLPTPVAESSRDALEVVAREAGRYLLNHWTWEWRLGCGA</sequence>
<dbReference type="EMBL" id="JARKIE010000015">
    <property type="protein sequence ID" value="KAJ7702360.1"/>
    <property type="molecule type" value="Genomic_DNA"/>
</dbReference>
<comment type="caution">
    <text evidence="2">The sequence shown here is derived from an EMBL/GenBank/DDBJ whole genome shotgun (WGS) entry which is preliminary data.</text>
</comment>
<feature type="signal peptide" evidence="1">
    <location>
        <begin position="1"/>
        <end position="23"/>
    </location>
</feature>
<dbReference type="Proteomes" id="UP001221757">
    <property type="component" value="Unassembled WGS sequence"/>
</dbReference>